<reference evidence="2" key="1">
    <citation type="journal article" date="2022" name="Mol. Ecol. Resour.">
        <title>The genomes of chicory, endive, great burdock and yacon provide insights into Asteraceae palaeo-polyploidization history and plant inulin production.</title>
        <authorList>
            <person name="Fan W."/>
            <person name="Wang S."/>
            <person name="Wang H."/>
            <person name="Wang A."/>
            <person name="Jiang F."/>
            <person name="Liu H."/>
            <person name="Zhao H."/>
            <person name="Xu D."/>
            <person name="Zhang Y."/>
        </authorList>
    </citation>
    <scope>NUCLEOTIDE SEQUENCE [LARGE SCALE GENOMIC DNA]</scope>
    <source>
        <strain evidence="2">cv. Yunnan</strain>
    </source>
</reference>
<organism evidence="1 2">
    <name type="scientific">Smallanthus sonchifolius</name>
    <dbReference type="NCBI Taxonomy" id="185202"/>
    <lineage>
        <taxon>Eukaryota</taxon>
        <taxon>Viridiplantae</taxon>
        <taxon>Streptophyta</taxon>
        <taxon>Embryophyta</taxon>
        <taxon>Tracheophyta</taxon>
        <taxon>Spermatophyta</taxon>
        <taxon>Magnoliopsida</taxon>
        <taxon>eudicotyledons</taxon>
        <taxon>Gunneridae</taxon>
        <taxon>Pentapetalae</taxon>
        <taxon>asterids</taxon>
        <taxon>campanulids</taxon>
        <taxon>Asterales</taxon>
        <taxon>Asteraceae</taxon>
        <taxon>Asteroideae</taxon>
        <taxon>Heliantheae alliance</taxon>
        <taxon>Millerieae</taxon>
        <taxon>Smallanthus</taxon>
    </lineage>
</organism>
<proteinExistence type="predicted"/>
<accession>A0ACB9CFE1</accession>
<sequence length="130" mass="15764">MENLQNLGNLLNYENEIGTPQKKPKLLNIPILEGYKHPTYRYLDEDVPNPISKLDEDEKKVYDREKKAHEYITMALTSELFHSFRGYDNSKDLWKALQKRFEGNSYIKKRKRDLLRKQYECFRYLERMNL</sequence>
<gene>
    <name evidence="1" type="ORF">L1987_64102</name>
</gene>
<dbReference type="Proteomes" id="UP001056120">
    <property type="component" value="Linkage Group LG21"/>
</dbReference>
<protein>
    <submittedName>
        <fullName evidence="1">Uncharacterized protein</fullName>
    </submittedName>
</protein>
<name>A0ACB9CFE1_9ASTR</name>
<dbReference type="EMBL" id="CM042038">
    <property type="protein sequence ID" value="KAI3732890.1"/>
    <property type="molecule type" value="Genomic_DNA"/>
</dbReference>
<evidence type="ECO:0000313" key="2">
    <source>
        <dbReference type="Proteomes" id="UP001056120"/>
    </source>
</evidence>
<keyword evidence="2" id="KW-1185">Reference proteome</keyword>
<reference evidence="1 2" key="2">
    <citation type="journal article" date="2022" name="Mol. Ecol. Resour.">
        <title>The genomes of chicory, endive, great burdock and yacon provide insights into Asteraceae paleo-polyploidization history and plant inulin production.</title>
        <authorList>
            <person name="Fan W."/>
            <person name="Wang S."/>
            <person name="Wang H."/>
            <person name="Wang A."/>
            <person name="Jiang F."/>
            <person name="Liu H."/>
            <person name="Zhao H."/>
            <person name="Xu D."/>
            <person name="Zhang Y."/>
        </authorList>
    </citation>
    <scope>NUCLEOTIDE SEQUENCE [LARGE SCALE GENOMIC DNA]</scope>
    <source>
        <strain evidence="2">cv. Yunnan</strain>
        <tissue evidence="1">Leaves</tissue>
    </source>
</reference>
<evidence type="ECO:0000313" key="1">
    <source>
        <dbReference type="EMBL" id="KAI3732890.1"/>
    </source>
</evidence>
<comment type="caution">
    <text evidence="1">The sequence shown here is derived from an EMBL/GenBank/DDBJ whole genome shotgun (WGS) entry which is preliminary data.</text>
</comment>